<dbReference type="InterPro" id="IPR017517">
    <property type="entry name" value="Maleyloyr_isom"/>
</dbReference>
<comment type="caution">
    <text evidence="2">The sequence shown here is derived from an EMBL/GenBank/DDBJ whole genome shotgun (WGS) entry which is preliminary data.</text>
</comment>
<organism evidence="2 3">
    <name type="scientific">Plantactinospora mayteni</name>
    <dbReference type="NCBI Taxonomy" id="566021"/>
    <lineage>
        <taxon>Bacteria</taxon>
        <taxon>Bacillati</taxon>
        <taxon>Actinomycetota</taxon>
        <taxon>Actinomycetes</taxon>
        <taxon>Micromonosporales</taxon>
        <taxon>Micromonosporaceae</taxon>
        <taxon>Plantactinospora</taxon>
    </lineage>
</organism>
<reference evidence="2 3" key="1">
    <citation type="submission" date="2021-01" db="EMBL/GenBank/DDBJ databases">
        <title>Whole genome shotgun sequence of Plantactinospora mayteni NBRC 109088.</title>
        <authorList>
            <person name="Komaki H."/>
            <person name="Tamura T."/>
        </authorList>
    </citation>
    <scope>NUCLEOTIDE SEQUENCE [LARGE SCALE GENOMIC DNA]</scope>
    <source>
        <strain evidence="2 3">NBRC 109088</strain>
    </source>
</reference>
<evidence type="ECO:0000313" key="3">
    <source>
        <dbReference type="Proteomes" id="UP000621500"/>
    </source>
</evidence>
<dbReference type="NCBIfam" id="TIGR03083">
    <property type="entry name" value="maleylpyruvate isomerase family mycothiol-dependent enzyme"/>
    <property type="match status" value="1"/>
</dbReference>
<protein>
    <recommendedName>
        <fullName evidence="1">Mycothiol-dependent maleylpyruvate isomerase metal-binding domain-containing protein</fullName>
    </recommendedName>
</protein>
<evidence type="ECO:0000259" key="1">
    <source>
        <dbReference type="Pfam" id="PF11716"/>
    </source>
</evidence>
<feature type="domain" description="Mycothiol-dependent maleylpyruvate isomerase metal-binding" evidence="1">
    <location>
        <begin position="12"/>
        <end position="148"/>
    </location>
</feature>
<dbReference type="RefSeq" id="WP_203858489.1">
    <property type="nucleotide sequence ID" value="NZ_BAAAZQ010000001.1"/>
</dbReference>
<sequence>MATTADTTIAALRSGHDELAALVRDLGPTDLTRPSGASEWQVSQVLSHLGSGAEINEATLDVALREGPALDADFNKQVWARWDAMTPIEHAEGFLDANRRLVERYESLDATTRESVRIDLGFLPEPVDLGTAAGMRLSEFALHEWDVEVAFNRYATVAPEAVPLLLDRLDGLLGWIGRPDAVADRPVELALRLSDPDRSLGLRLADRVELAELPEQPAGEITGPAEAFLRLAAGRLAPENTPETMTVTGPLSLDDLRQVFPGY</sequence>
<gene>
    <name evidence="2" type="ORF">Pma05_35590</name>
</gene>
<dbReference type="EMBL" id="BONX01000023">
    <property type="protein sequence ID" value="GIG96986.1"/>
    <property type="molecule type" value="Genomic_DNA"/>
</dbReference>
<name>A0ABQ4EQS1_9ACTN</name>
<evidence type="ECO:0000313" key="2">
    <source>
        <dbReference type="EMBL" id="GIG96986.1"/>
    </source>
</evidence>
<dbReference type="Proteomes" id="UP000621500">
    <property type="component" value="Unassembled WGS sequence"/>
</dbReference>
<dbReference type="InterPro" id="IPR034660">
    <property type="entry name" value="DinB/YfiT-like"/>
</dbReference>
<proteinExistence type="predicted"/>
<dbReference type="Pfam" id="PF11716">
    <property type="entry name" value="MDMPI_N"/>
    <property type="match status" value="1"/>
</dbReference>
<accession>A0ABQ4EQS1</accession>
<dbReference type="Gene3D" id="1.20.120.450">
    <property type="entry name" value="dinb family like domain"/>
    <property type="match status" value="1"/>
</dbReference>
<dbReference type="InterPro" id="IPR024344">
    <property type="entry name" value="MDMPI_metal-binding"/>
</dbReference>
<dbReference type="SUPFAM" id="SSF109854">
    <property type="entry name" value="DinB/YfiT-like putative metalloenzymes"/>
    <property type="match status" value="1"/>
</dbReference>
<keyword evidence="3" id="KW-1185">Reference proteome</keyword>